<name>A0A4Y2UJ88_ARAVE</name>
<dbReference type="EMBL" id="BGPR01036400">
    <property type="protein sequence ID" value="GBO11617.1"/>
    <property type="molecule type" value="Genomic_DNA"/>
</dbReference>
<gene>
    <name evidence="1" type="ORF">AVEN_91985_1</name>
</gene>
<reference evidence="1 2" key="1">
    <citation type="journal article" date="2019" name="Sci. Rep.">
        <title>Orb-weaving spider Araneus ventricosus genome elucidates the spidroin gene catalogue.</title>
        <authorList>
            <person name="Kono N."/>
            <person name="Nakamura H."/>
            <person name="Ohtoshi R."/>
            <person name="Moran D.A.P."/>
            <person name="Shinohara A."/>
            <person name="Yoshida Y."/>
            <person name="Fujiwara M."/>
            <person name="Mori M."/>
            <person name="Tomita M."/>
            <person name="Arakawa K."/>
        </authorList>
    </citation>
    <scope>NUCLEOTIDE SEQUENCE [LARGE SCALE GENOMIC DNA]</scope>
</reference>
<comment type="caution">
    <text evidence="1">The sequence shown here is derived from an EMBL/GenBank/DDBJ whole genome shotgun (WGS) entry which is preliminary data.</text>
</comment>
<proteinExistence type="predicted"/>
<organism evidence="1 2">
    <name type="scientific">Araneus ventricosus</name>
    <name type="common">Orbweaver spider</name>
    <name type="synonym">Epeira ventricosa</name>
    <dbReference type="NCBI Taxonomy" id="182803"/>
    <lineage>
        <taxon>Eukaryota</taxon>
        <taxon>Metazoa</taxon>
        <taxon>Ecdysozoa</taxon>
        <taxon>Arthropoda</taxon>
        <taxon>Chelicerata</taxon>
        <taxon>Arachnida</taxon>
        <taxon>Araneae</taxon>
        <taxon>Araneomorphae</taxon>
        <taxon>Entelegynae</taxon>
        <taxon>Araneoidea</taxon>
        <taxon>Araneidae</taxon>
        <taxon>Araneus</taxon>
    </lineage>
</organism>
<protein>
    <submittedName>
        <fullName evidence="1">Uncharacterized protein</fullName>
    </submittedName>
</protein>
<dbReference type="AlphaFoldDB" id="A0A4Y2UJ88"/>
<sequence>MKPISISTDMSTLRIAEYGQRKVRSDINQYLFILKNRCNDTDVVPSMCVDYLHLMPSHKGHYGRIRWCLLLIVFKMPQSVENAAEC</sequence>
<evidence type="ECO:0000313" key="1">
    <source>
        <dbReference type="EMBL" id="GBO11617.1"/>
    </source>
</evidence>
<keyword evidence="2" id="KW-1185">Reference proteome</keyword>
<evidence type="ECO:0000313" key="2">
    <source>
        <dbReference type="Proteomes" id="UP000499080"/>
    </source>
</evidence>
<accession>A0A4Y2UJ88</accession>
<dbReference type="Proteomes" id="UP000499080">
    <property type="component" value="Unassembled WGS sequence"/>
</dbReference>